<protein>
    <submittedName>
        <fullName evidence="3">Uncharacterized protein</fullName>
    </submittedName>
</protein>
<gene>
    <name evidence="3" type="ORF">E5A74_01650</name>
</gene>
<dbReference type="EMBL" id="SRXU01000001">
    <property type="protein sequence ID" value="TGX45904.1"/>
    <property type="molecule type" value="Genomic_DNA"/>
</dbReference>
<feature type="chain" id="PRO_5020553309" evidence="2">
    <location>
        <begin position="23"/>
        <end position="227"/>
    </location>
</feature>
<comment type="caution">
    <text evidence="3">The sequence shown here is derived from an EMBL/GenBank/DDBJ whole genome shotgun (WGS) entry which is preliminary data.</text>
</comment>
<dbReference type="Proteomes" id="UP000309848">
    <property type="component" value="Unassembled WGS sequence"/>
</dbReference>
<dbReference type="OrthoDB" id="8481209at2"/>
<accession>A0A4S1WRB2</accession>
<evidence type="ECO:0000313" key="3">
    <source>
        <dbReference type="EMBL" id="TGX45904.1"/>
    </source>
</evidence>
<evidence type="ECO:0000313" key="4">
    <source>
        <dbReference type="Proteomes" id="UP000309848"/>
    </source>
</evidence>
<keyword evidence="2" id="KW-0732">Signal</keyword>
<feature type="region of interest" description="Disordered" evidence="1">
    <location>
        <begin position="100"/>
        <end position="127"/>
    </location>
</feature>
<reference evidence="3 4" key="1">
    <citation type="submission" date="2019-04" db="EMBL/GenBank/DDBJ databases">
        <title>Sphingomonas psychrotolerans sp. nov., isolated from soil in the Tianshan Mountains, Xinjiang, China.</title>
        <authorList>
            <person name="Luo Y."/>
            <person name="Sheng H."/>
        </authorList>
    </citation>
    <scope>NUCLEOTIDE SEQUENCE [LARGE SCALE GENOMIC DNA]</scope>
    <source>
        <strain evidence="3 4">KIS18-15</strain>
    </source>
</reference>
<evidence type="ECO:0000256" key="2">
    <source>
        <dbReference type="SAM" id="SignalP"/>
    </source>
</evidence>
<organism evidence="3 4">
    <name type="scientific">Sphingomonas naasensis</name>
    <dbReference type="NCBI Taxonomy" id="1344951"/>
    <lineage>
        <taxon>Bacteria</taxon>
        <taxon>Pseudomonadati</taxon>
        <taxon>Pseudomonadota</taxon>
        <taxon>Alphaproteobacteria</taxon>
        <taxon>Sphingomonadales</taxon>
        <taxon>Sphingomonadaceae</taxon>
        <taxon>Sphingomonas</taxon>
    </lineage>
</organism>
<name>A0A4S1WRB2_9SPHN</name>
<dbReference type="AlphaFoldDB" id="A0A4S1WRB2"/>
<keyword evidence="4" id="KW-1185">Reference proteome</keyword>
<feature type="signal peptide" evidence="2">
    <location>
        <begin position="1"/>
        <end position="22"/>
    </location>
</feature>
<proteinExistence type="predicted"/>
<sequence length="227" mass="23855">MHLLVLWVGVCLPGLTVASSQATPAHTECSAPVSKQALVLTPEKISADGLGLTLEVSGDGNELRSVASEMATGSCAGAVKGFVTDRIYLAGDRVLRRGATGAPSFSEEQGSDFSKRRLSAEKGPGGGTGQFTMGYPVAYRQIGGTLVTDYIGIWRVAGGSVVRSFSSRPEGGFTTPRPVLRSNLPLRSVTYFPAPDVPSGQLGLVQEVNGGTVRLIGITWWHSSTFR</sequence>
<dbReference type="RefSeq" id="WP_135982183.1">
    <property type="nucleotide sequence ID" value="NZ_JAASQM010000001.1"/>
</dbReference>
<evidence type="ECO:0000256" key="1">
    <source>
        <dbReference type="SAM" id="MobiDB-lite"/>
    </source>
</evidence>